<protein>
    <submittedName>
        <fullName evidence="2">ABC transporter substrate-binding protein</fullName>
    </submittedName>
</protein>
<proteinExistence type="predicted"/>
<organism evidence="2 3">
    <name type="scientific">Saxibacter everestensis</name>
    <dbReference type="NCBI Taxonomy" id="2909229"/>
    <lineage>
        <taxon>Bacteria</taxon>
        <taxon>Bacillati</taxon>
        <taxon>Actinomycetota</taxon>
        <taxon>Actinomycetes</taxon>
        <taxon>Micrococcales</taxon>
        <taxon>Brevibacteriaceae</taxon>
        <taxon>Saxibacter</taxon>
    </lineage>
</organism>
<dbReference type="SUPFAM" id="SSF53850">
    <property type="entry name" value="Periplasmic binding protein-like II"/>
    <property type="match status" value="1"/>
</dbReference>
<reference evidence="2 3" key="1">
    <citation type="submission" date="2023-05" db="EMBL/GenBank/DDBJ databases">
        <title>Lithophilousrod everest ZFBP1038 complete genpme.</title>
        <authorList>
            <person name="Tian M."/>
        </authorList>
    </citation>
    <scope>NUCLEOTIDE SEQUENCE [LARGE SCALE GENOMIC DNA]</scope>
    <source>
        <strain evidence="2 3">ZFBP1038</strain>
    </source>
</reference>
<keyword evidence="3" id="KW-1185">Reference proteome</keyword>
<dbReference type="Pfam" id="PF13343">
    <property type="entry name" value="SBP_bac_6"/>
    <property type="match status" value="1"/>
</dbReference>
<accession>A0ABY8QR66</accession>
<dbReference type="Gene3D" id="3.40.190.10">
    <property type="entry name" value="Periplasmic binding protein-like II"/>
    <property type="match status" value="2"/>
</dbReference>
<keyword evidence="1" id="KW-0732">Signal</keyword>
<dbReference type="PROSITE" id="PS51318">
    <property type="entry name" value="TAT"/>
    <property type="match status" value="1"/>
</dbReference>
<sequence length="367" mass="39107">MTSTFDRRELLQLAGLSAGAIAAGGLLSGCRSGESGGSGGGDAGGGNRLQINSFGGTFQEAIQKTVVDPFESKFDAEVSVTTAISSEALTRLKSSPEGKPALDVAYMDLAVIYQAKEAGLLQPIDASKVPSIKDLYPLAVDEQGFWVAELASMTGIAYNTEKVKTPPKSWQDLWDSKYEKKVTISDVAGTAGYQFLVQAARMNGGDEGNIDPGFKAMSDLKPNIVSIYKTPDEASRLLSSGEAWLGPWYADRTSAAKSSGAPVAFAEPEEGAIAVLSAMCIPKGTSVLDLAHNYIDFQLSAEVNKEFVTTVAEGPTNSKVKIEQEFLDNNYVPYGEEQISSLINLDSEKISASLSEWITRWASEVAN</sequence>
<evidence type="ECO:0000313" key="2">
    <source>
        <dbReference type="EMBL" id="WGW11473.1"/>
    </source>
</evidence>
<dbReference type="EMBL" id="CP090958">
    <property type="protein sequence ID" value="WGW11473.1"/>
    <property type="molecule type" value="Genomic_DNA"/>
</dbReference>
<dbReference type="PROSITE" id="PS51257">
    <property type="entry name" value="PROKAR_LIPOPROTEIN"/>
    <property type="match status" value="1"/>
</dbReference>
<dbReference type="CDD" id="cd13589">
    <property type="entry name" value="PBP2_polyamine_RpCGA009"/>
    <property type="match status" value="1"/>
</dbReference>
<dbReference type="InterPro" id="IPR006311">
    <property type="entry name" value="TAT_signal"/>
</dbReference>
<evidence type="ECO:0000256" key="1">
    <source>
        <dbReference type="ARBA" id="ARBA00022729"/>
    </source>
</evidence>
<evidence type="ECO:0000313" key="3">
    <source>
        <dbReference type="Proteomes" id="UP001209083"/>
    </source>
</evidence>
<dbReference type="RefSeq" id="WP_349638263.1">
    <property type="nucleotide sequence ID" value="NZ_CP090958.1"/>
</dbReference>
<dbReference type="Proteomes" id="UP001209083">
    <property type="component" value="Chromosome"/>
</dbReference>
<dbReference type="PANTHER" id="PTHR30006:SF2">
    <property type="entry name" value="ABC TRANSPORTER SUBSTRATE-BINDING PROTEIN"/>
    <property type="match status" value="1"/>
</dbReference>
<name>A0ABY8QR66_9MICO</name>
<dbReference type="PANTHER" id="PTHR30006">
    <property type="entry name" value="THIAMINE-BINDING PERIPLASMIC PROTEIN-RELATED"/>
    <property type="match status" value="1"/>
</dbReference>
<gene>
    <name evidence="2" type="ORF">LWF01_15470</name>
</gene>